<dbReference type="PANTHER" id="PTHR44196:SF1">
    <property type="entry name" value="DEHYDROGENASE_REDUCTASE SDR FAMILY MEMBER 7B"/>
    <property type="match status" value="1"/>
</dbReference>
<name>K6PMD6_9FIRM</name>
<dbReference type="PANTHER" id="PTHR44196">
    <property type="entry name" value="DEHYDROGENASE/REDUCTASE SDR FAMILY MEMBER 7B"/>
    <property type="match status" value="1"/>
</dbReference>
<dbReference type="PRINTS" id="PR00080">
    <property type="entry name" value="SDRFAMILY"/>
</dbReference>
<reference evidence="5" key="1">
    <citation type="submission" date="2010-10" db="EMBL/GenBank/DDBJ databases">
        <authorList>
            <consortium name="US DOE Joint Genome Institute (JGI-PGF)"/>
            <person name="Lucas S."/>
            <person name="Copeland A."/>
            <person name="Lapidus A."/>
            <person name="Bruce D."/>
            <person name="Goodwin L."/>
            <person name="Pitluck S."/>
            <person name="Kyrpides N."/>
            <person name="Mavromatis K."/>
            <person name="Detter J.C."/>
            <person name="Han C."/>
            <person name="Land M."/>
            <person name="Hauser L."/>
            <person name="Markowitz V."/>
            <person name="Cheng J.-F."/>
            <person name="Hugenholtz P."/>
            <person name="Woyke T."/>
            <person name="Wu D."/>
            <person name="Pukall R."/>
            <person name="Wahrenburg C."/>
            <person name="Brambilla E."/>
            <person name="Klenk H.-P."/>
            <person name="Eisen J.A."/>
        </authorList>
    </citation>
    <scope>NUCLEOTIDE SEQUENCE [LARGE SCALE GENOMIC DNA]</scope>
    <source>
        <strain evidence="5">DSM 13965</strain>
    </source>
</reference>
<evidence type="ECO:0000259" key="4">
    <source>
        <dbReference type="SMART" id="SM00822"/>
    </source>
</evidence>
<dbReference type="eggNOG" id="COG4221">
    <property type="taxonomic scope" value="Bacteria"/>
</dbReference>
<dbReference type="InterPro" id="IPR057326">
    <property type="entry name" value="KR_dom"/>
</dbReference>
<evidence type="ECO:0000256" key="3">
    <source>
        <dbReference type="RuleBase" id="RU000363"/>
    </source>
</evidence>
<sequence>MPGRLQDKVAIVTGASRGIGEAISRGFVAEGARVVGVARSAGVLEALARDLAAAGAGGRFVPRVADVTSAAAAREVVRETLERWGRIDILVNNAGVGHFAPVAELDEAAWDEMMAVNLKAPFLWSQAVLPHMMERRDGHIIMISSVAGTTTFVNGAGYCASKWGLMALADTLRQEVRPYELRVTAVCPGSVQTHFGGTPPRDYSLRPEDVAHTVLEVAAAPRRVVYGTVIVRPLVPADRQ</sequence>
<evidence type="ECO:0000256" key="1">
    <source>
        <dbReference type="ARBA" id="ARBA00006484"/>
    </source>
</evidence>
<gene>
    <name evidence="5" type="ORF">ThesuDRAFT_01746</name>
</gene>
<dbReference type="InterPro" id="IPR036291">
    <property type="entry name" value="NAD(P)-bd_dom_sf"/>
</dbReference>
<dbReference type="SMART" id="SM00822">
    <property type="entry name" value="PKS_KR"/>
    <property type="match status" value="1"/>
</dbReference>
<protein>
    <submittedName>
        <fullName evidence="5">Short-chain alcohol dehydrogenase</fullName>
    </submittedName>
</protein>
<proteinExistence type="inferred from homology"/>
<dbReference type="PROSITE" id="PS00061">
    <property type="entry name" value="ADH_SHORT"/>
    <property type="match status" value="1"/>
</dbReference>
<dbReference type="STRING" id="867903.ThesuDRAFT_01746"/>
<dbReference type="FunFam" id="3.40.50.720:FF:000084">
    <property type="entry name" value="Short-chain dehydrogenase reductase"/>
    <property type="match status" value="1"/>
</dbReference>
<dbReference type="GO" id="GO:0016491">
    <property type="term" value="F:oxidoreductase activity"/>
    <property type="evidence" value="ECO:0007669"/>
    <property type="project" value="UniProtKB-KW"/>
</dbReference>
<dbReference type="HOGENOM" id="CLU_010194_2_10_9"/>
<dbReference type="EMBL" id="AENY02000003">
    <property type="protein sequence ID" value="EKP94022.1"/>
    <property type="molecule type" value="Genomic_DNA"/>
</dbReference>
<dbReference type="OrthoDB" id="9803333at2"/>
<evidence type="ECO:0000313" key="5">
    <source>
        <dbReference type="EMBL" id="EKP94022.1"/>
    </source>
</evidence>
<dbReference type="InterPro" id="IPR002347">
    <property type="entry name" value="SDR_fam"/>
</dbReference>
<dbReference type="Pfam" id="PF00106">
    <property type="entry name" value="adh_short"/>
    <property type="match status" value="1"/>
</dbReference>
<dbReference type="CDD" id="cd05233">
    <property type="entry name" value="SDR_c"/>
    <property type="match status" value="1"/>
</dbReference>
<dbReference type="AlphaFoldDB" id="K6PMD6"/>
<dbReference type="GO" id="GO:0008206">
    <property type="term" value="P:bile acid metabolic process"/>
    <property type="evidence" value="ECO:0007669"/>
    <property type="project" value="UniProtKB-ARBA"/>
</dbReference>
<keyword evidence="2" id="KW-0560">Oxidoreductase</keyword>
<keyword evidence="6" id="KW-1185">Reference proteome</keyword>
<reference evidence="5" key="2">
    <citation type="submission" date="2012-10" db="EMBL/GenBank/DDBJ databases">
        <title>Improved high-quality draft of Thermaerobacter subterraneus C21, DSM 13965.</title>
        <authorList>
            <consortium name="DOE Joint Genome Institute"/>
            <person name="Eisen J."/>
            <person name="Huntemann M."/>
            <person name="Wei C.-L."/>
            <person name="Han J."/>
            <person name="Detter J.C."/>
            <person name="Han C."/>
            <person name="Tapia R."/>
            <person name="Chen A."/>
            <person name="Kyrpides N."/>
            <person name="Mavromatis K."/>
            <person name="Markowitz V."/>
            <person name="Szeto E."/>
            <person name="Ivanova N."/>
            <person name="Mikhailova N."/>
            <person name="Ovchinnikova G."/>
            <person name="Pagani I."/>
            <person name="Pati A."/>
            <person name="Goodwin L."/>
            <person name="Nordberg H.P."/>
            <person name="Cantor M.N."/>
            <person name="Hua S.X."/>
            <person name="Woyke T."/>
            <person name="Eisen J."/>
            <person name="Klenk H.-P."/>
        </authorList>
    </citation>
    <scope>NUCLEOTIDE SEQUENCE [LARGE SCALE GENOMIC DNA]</scope>
    <source>
        <strain evidence="5">DSM 13965</strain>
    </source>
</reference>
<dbReference type="InterPro" id="IPR020904">
    <property type="entry name" value="Sc_DH/Rdtase_CS"/>
</dbReference>
<dbReference type="GO" id="GO:0016020">
    <property type="term" value="C:membrane"/>
    <property type="evidence" value="ECO:0007669"/>
    <property type="project" value="TreeGrafter"/>
</dbReference>
<dbReference type="RefSeq" id="WP_006904020.1">
    <property type="nucleotide sequence ID" value="NZ_JH976535.1"/>
</dbReference>
<dbReference type="SUPFAM" id="SSF51735">
    <property type="entry name" value="NAD(P)-binding Rossmann-fold domains"/>
    <property type="match status" value="1"/>
</dbReference>
<dbReference type="Proteomes" id="UP000005710">
    <property type="component" value="Unassembled WGS sequence"/>
</dbReference>
<comment type="similarity">
    <text evidence="1 3">Belongs to the short-chain dehydrogenases/reductases (SDR) family.</text>
</comment>
<evidence type="ECO:0000256" key="2">
    <source>
        <dbReference type="ARBA" id="ARBA00023002"/>
    </source>
</evidence>
<comment type="caution">
    <text evidence="5">The sequence shown here is derived from an EMBL/GenBank/DDBJ whole genome shotgun (WGS) entry which is preliminary data.</text>
</comment>
<dbReference type="Gene3D" id="3.40.50.720">
    <property type="entry name" value="NAD(P)-binding Rossmann-like Domain"/>
    <property type="match status" value="1"/>
</dbReference>
<feature type="domain" description="Ketoreductase" evidence="4">
    <location>
        <begin position="8"/>
        <end position="192"/>
    </location>
</feature>
<organism evidence="5 6">
    <name type="scientific">Thermaerobacter subterraneus DSM 13965</name>
    <dbReference type="NCBI Taxonomy" id="867903"/>
    <lineage>
        <taxon>Bacteria</taxon>
        <taxon>Bacillati</taxon>
        <taxon>Bacillota</taxon>
        <taxon>Clostridia</taxon>
        <taxon>Eubacteriales</taxon>
        <taxon>Clostridiales Family XVII. Incertae Sedis</taxon>
        <taxon>Thermaerobacter</taxon>
    </lineage>
</organism>
<evidence type="ECO:0000313" key="6">
    <source>
        <dbReference type="Proteomes" id="UP000005710"/>
    </source>
</evidence>
<dbReference type="PRINTS" id="PR00081">
    <property type="entry name" value="GDHRDH"/>
</dbReference>
<accession>K6PMD6</accession>